<protein>
    <submittedName>
        <fullName evidence="2">Anti-anti-sigma regulatory factor</fullName>
    </submittedName>
</protein>
<name>A0A4Q7ZMU7_9ACTN</name>
<dbReference type="Pfam" id="PF01740">
    <property type="entry name" value="STAS"/>
    <property type="match status" value="1"/>
</dbReference>
<dbReference type="AlphaFoldDB" id="A0A4Q7ZMU7"/>
<dbReference type="Proteomes" id="UP000292564">
    <property type="component" value="Unassembled WGS sequence"/>
</dbReference>
<comment type="caution">
    <text evidence="2">The sequence shown here is derived from an EMBL/GenBank/DDBJ whole genome shotgun (WGS) entry which is preliminary data.</text>
</comment>
<accession>A0A4Q7ZMU7</accession>
<dbReference type="EMBL" id="SHKY01000001">
    <property type="protein sequence ID" value="RZU52342.1"/>
    <property type="molecule type" value="Genomic_DNA"/>
</dbReference>
<dbReference type="SUPFAM" id="SSF52091">
    <property type="entry name" value="SpoIIaa-like"/>
    <property type="match status" value="1"/>
</dbReference>
<dbReference type="InterPro" id="IPR036513">
    <property type="entry name" value="STAS_dom_sf"/>
</dbReference>
<proteinExistence type="predicted"/>
<evidence type="ECO:0000313" key="3">
    <source>
        <dbReference type="Proteomes" id="UP000292564"/>
    </source>
</evidence>
<gene>
    <name evidence="2" type="ORF">EV385_4200</name>
</gene>
<sequence length="110" mass="11546">MDAPTLDMRTEPDGTVVIRPLGGIEAADAVRLQQLLVHTVRKVRPSRLVLDFTAVSRLDPINAGTVSAACGLGDDHQVAVFVHNASSGIAEQLSAAGVPSHRLRRTTAAA</sequence>
<keyword evidence="3" id="KW-1185">Reference proteome</keyword>
<dbReference type="PROSITE" id="PS50801">
    <property type="entry name" value="STAS"/>
    <property type="match status" value="1"/>
</dbReference>
<organism evidence="2 3">
    <name type="scientific">Krasilnikovia cinnamomea</name>
    <dbReference type="NCBI Taxonomy" id="349313"/>
    <lineage>
        <taxon>Bacteria</taxon>
        <taxon>Bacillati</taxon>
        <taxon>Actinomycetota</taxon>
        <taxon>Actinomycetes</taxon>
        <taxon>Micromonosporales</taxon>
        <taxon>Micromonosporaceae</taxon>
        <taxon>Krasilnikovia</taxon>
    </lineage>
</organism>
<dbReference type="InterPro" id="IPR002645">
    <property type="entry name" value="STAS_dom"/>
</dbReference>
<evidence type="ECO:0000313" key="2">
    <source>
        <dbReference type="EMBL" id="RZU52342.1"/>
    </source>
</evidence>
<evidence type="ECO:0000259" key="1">
    <source>
        <dbReference type="PROSITE" id="PS50801"/>
    </source>
</evidence>
<dbReference type="OrthoDB" id="3296960at2"/>
<reference evidence="2 3" key="1">
    <citation type="submission" date="2019-02" db="EMBL/GenBank/DDBJ databases">
        <title>Sequencing the genomes of 1000 actinobacteria strains.</title>
        <authorList>
            <person name="Klenk H.-P."/>
        </authorList>
    </citation>
    <scope>NUCLEOTIDE SEQUENCE [LARGE SCALE GENOMIC DNA]</scope>
    <source>
        <strain evidence="2 3">DSM 45162</strain>
    </source>
</reference>
<feature type="domain" description="STAS" evidence="1">
    <location>
        <begin position="13"/>
        <end position="110"/>
    </location>
</feature>
<dbReference type="Gene3D" id="3.30.750.24">
    <property type="entry name" value="STAS domain"/>
    <property type="match status" value="1"/>
</dbReference>